<protein>
    <submittedName>
        <fullName evidence="2">Uncharacterized protein</fullName>
    </submittedName>
</protein>
<keyword evidence="1" id="KW-0472">Membrane</keyword>
<feature type="transmembrane region" description="Helical" evidence="1">
    <location>
        <begin position="43"/>
        <end position="66"/>
    </location>
</feature>
<accession>Q9PEQ4</accession>
<keyword evidence="1" id="KW-0812">Transmembrane</keyword>
<dbReference type="KEGG" id="xfa:XF_0974"/>
<dbReference type="AlphaFoldDB" id="Q9PEQ4"/>
<dbReference type="PIR" id="C82740">
    <property type="entry name" value="C82740"/>
</dbReference>
<evidence type="ECO:0000313" key="2">
    <source>
        <dbReference type="EMBL" id="AAF83784.1"/>
    </source>
</evidence>
<dbReference type="Proteomes" id="UP000000812">
    <property type="component" value="Chromosome"/>
</dbReference>
<name>Q9PEQ4_XYLFA</name>
<reference evidence="2 3" key="1">
    <citation type="journal article" date="2000" name="Nature">
        <title>The genome sequence of the plant pathogen Xylella fastidiosa.</title>
        <authorList>
            <person name="Simpson A.J."/>
            <person name="Reinach F.C."/>
            <person name="Arruda P."/>
            <person name="Abreu F.A."/>
            <person name="Acencio M."/>
            <person name="Alvarenga R."/>
            <person name="Alves L.M."/>
            <person name="Araya J.E."/>
            <person name="Baia G.S."/>
            <person name="Baptista C.S."/>
            <person name="Barros M.H."/>
            <person name="Bonaccorsi E.D."/>
            <person name="Bordin S."/>
            <person name="Bove J.M."/>
            <person name="Briones M.R."/>
            <person name="Bueno M.R."/>
            <person name="Camargo A.A."/>
            <person name="Camargo L.E."/>
            <person name="Carraro D.M."/>
            <person name="Carrer H."/>
            <person name="Colauto N.B."/>
            <person name="Colombo C."/>
            <person name="Costa F.F."/>
            <person name="Costa M.C."/>
            <person name="Costa-Neto C.M."/>
            <person name="Coutinho L.L."/>
            <person name="Cristofani M."/>
            <person name="Dias-Neto E."/>
            <person name="Docena C."/>
            <person name="El-Dorry H."/>
            <person name="Facincani A.P."/>
            <person name="Ferreira A.J."/>
            <person name="Ferreira V.C."/>
            <person name="Ferro J.A."/>
            <person name="Fraga J.S."/>
            <person name="Franca S.C."/>
            <person name="Franco M.C."/>
            <person name="Frohme M."/>
            <person name="Furlan L.R."/>
            <person name="Garnier M."/>
            <person name="Goldman G.H."/>
            <person name="Goldman M.H."/>
            <person name="Gomes S.L."/>
            <person name="Gruber A."/>
            <person name="Ho P.L."/>
            <person name="Hoheisel J.D."/>
            <person name="Junqueira M.L."/>
            <person name="Kemper E.L."/>
            <person name="Kitajima J.P."/>
            <person name="Krieger J.E."/>
            <person name="Kuramae E.E."/>
            <person name="Laigret F."/>
            <person name="Lambais M.R."/>
            <person name="Leite L.C."/>
            <person name="Lemos E.G."/>
            <person name="Lemos M.V."/>
            <person name="Lopes S.A."/>
            <person name="Lopes C.R."/>
            <person name="Machado J.A."/>
            <person name="Machado M.A."/>
            <person name="Madeira A.M."/>
            <person name="Madeira H.M."/>
            <person name="Marino C.L."/>
            <person name="Marques M.V."/>
            <person name="Martins E.A."/>
            <person name="Martins E.M."/>
            <person name="Matsukuma A.Y."/>
            <person name="Menck C.F."/>
            <person name="Miracca E.C."/>
            <person name="Miyaki C.Y."/>
            <person name="Monteriro-Vitorello C.B."/>
            <person name="Moon D.H."/>
            <person name="Nagai M.A."/>
            <person name="Nascimento A.L."/>
            <person name="Netto L.E."/>
            <person name="Nhani A.Jr."/>
            <person name="Nobrega F.G."/>
            <person name="Nunes L.R."/>
            <person name="Oliveira M.A."/>
            <person name="de Oliveira M.C."/>
            <person name="de Oliveira R.C."/>
            <person name="Palmieri D.A."/>
            <person name="Paris A."/>
            <person name="Peixoto B.R."/>
            <person name="Pereira G.A."/>
            <person name="Pereira H.A.Jr."/>
            <person name="Pesquero J.B."/>
            <person name="Quaggio R.B."/>
            <person name="Roberto P.G."/>
            <person name="Rodrigues V."/>
            <person name="de M Rosa A.J."/>
            <person name="de Rosa V.E.Jr."/>
            <person name="de Sa R.G."/>
            <person name="Santelli R.V."/>
            <person name="Sawasaki H.E."/>
            <person name="da Silva A.C."/>
            <person name="da Silva A.M."/>
            <person name="da Silva F.R."/>
            <person name="da Silva W.A.Jr."/>
            <person name="da Silveira J.F."/>
            <person name="Silvestri M.L."/>
            <person name="Siqueira W.J."/>
            <person name="de Souza A.A."/>
            <person name="de Souza A.P."/>
            <person name="Terenzi M.F."/>
            <person name="Truffi D."/>
            <person name="Tsai S.M."/>
            <person name="Tsuhako M.H."/>
            <person name="Vallada H."/>
            <person name="Van Sluys M.A."/>
            <person name="Verjovski-Almeida S."/>
            <person name="Vettore A.L."/>
            <person name="Zago M.A."/>
            <person name="Zatz M."/>
            <person name="Meidanis J."/>
            <person name="Setubal J.C."/>
        </authorList>
    </citation>
    <scope>NUCLEOTIDE SEQUENCE [LARGE SCALE GENOMIC DNA]</scope>
    <source>
        <strain evidence="2 3">9a5c</strain>
    </source>
</reference>
<gene>
    <name evidence="2" type="ordered locus">XF_0974</name>
</gene>
<keyword evidence="1" id="KW-1133">Transmembrane helix</keyword>
<dbReference type="HOGENOM" id="CLU_2605268_0_0_6"/>
<evidence type="ECO:0000256" key="1">
    <source>
        <dbReference type="SAM" id="Phobius"/>
    </source>
</evidence>
<organism evidence="2 3">
    <name type="scientific">Xylella fastidiosa (strain 9a5c)</name>
    <dbReference type="NCBI Taxonomy" id="160492"/>
    <lineage>
        <taxon>Bacteria</taxon>
        <taxon>Pseudomonadati</taxon>
        <taxon>Pseudomonadota</taxon>
        <taxon>Gammaproteobacteria</taxon>
        <taxon>Lysobacterales</taxon>
        <taxon>Lysobacteraceae</taxon>
        <taxon>Xylella</taxon>
    </lineage>
</organism>
<proteinExistence type="predicted"/>
<dbReference type="EMBL" id="AE003849">
    <property type="protein sequence ID" value="AAF83784.1"/>
    <property type="molecule type" value="Genomic_DNA"/>
</dbReference>
<sequence length="79" mass="8416">MYVGTEVSVAVSVIVLLVLFACGQCHAAVVNGGMVAVWGVRCVRSSVGLFGMVLIFLFVELCPVPAPPANAMMFSRQWL</sequence>
<evidence type="ECO:0000313" key="3">
    <source>
        <dbReference type="Proteomes" id="UP000000812"/>
    </source>
</evidence>